<reference evidence="4" key="2">
    <citation type="submission" date="2021-02" db="EMBL/GenBank/DDBJ databases">
        <title>Aspergillus puulaauensis MK2 genome sequence.</title>
        <authorList>
            <person name="Futagami T."/>
            <person name="Mori K."/>
            <person name="Kadooka C."/>
            <person name="Tanaka T."/>
        </authorList>
    </citation>
    <scope>NUCLEOTIDE SEQUENCE</scope>
    <source>
        <strain evidence="4">MK2</strain>
    </source>
</reference>
<evidence type="ECO:0000259" key="3">
    <source>
        <dbReference type="Pfam" id="PF05368"/>
    </source>
</evidence>
<dbReference type="EMBL" id="AP024450">
    <property type="protein sequence ID" value="BCS30672.1"/>
    <property type="molecule type" value="Genomic_DNA"/>
</dbReference>
<evidence type="ECO:0000256" key="2">
    <source>
        <dbReference type="ARBA" id="ARBA00023002"/>
    </source>
</evidence>
<dbReference type="GeneID" id="64980669"/>
<dbReference type="Gene3D" id="3.90.25.10">
    <property type="entry name" value="UDP-galactose 4-epimerase, domain 1"/>
    <property type="match status" value="1"/>
</dbReference>
<dbReference type="PANTHER" id="PTHR47706">
    <property type="entry name" value="NMRA-LIKE FAMILY PROTEIN"/>
    <property type="match status" value="1"/>
</dbReference>
<dbReference type="Gene3D" id="3.40.50.720">
    <property type="entry name" value="NAD(P)-binding Rossmann-like Domain"/>
    <property type="match status" value="1"/>
</dbReference>
<evidence type="ECO:0000256" key="1">
    <source>
        <dbReference type="ARBA" id="ARBA00022857"/>
    </source>
</evidence>
<keyword evidence="1" id="KW-0521">NADP</keyword>
<reference evidence="4" key="1">
    <citation type="submission" date="2021-01" db="EMBL/GenBank/DDBJ databases">
        <authorList>
            <consortium name="Aspergillus puulaauensis MK2 genome sequencing consortium"/>
            <person name="Kazuki M."/>
            <person name="Futagami T."/>
        </authorList>
    </citation>
    <scope>NUCLEOTIDE SEQUENCE</scope>
    <source>
        <strain evidence="4">MK2</strain>
    </source>
</reference>
<dbReference type="KEGG" id="apuu:APUU_80975A"/>
<keyword evidence="5" id="KW-1185">Reference proteome</keyword>
<dbReference type="GO" id="GO:0016491">
    <property type="term" value="F:oxidoreductase activity"/>
    <property type="evidence" value="ECO:0007669"/>
    <property type="project" value="UniProtKB-KW"/>
</dbReference>
<dbReference type="InterPro" id="IPR036291">
    <property type="entry name" value="NAD(P)-bd_dom_sf"/>
</dbReference>
<keyword evidence="2" id="KW-0560">Oxidoreductase</keyword>
<dbReference type="PANTHER" id="PTHR47706:SF1">
    <property type="entry name" value="CIPA-LIKE, PUTATIVE (AFU_ORTHOLOGUE AFUA_1G12460)-RELATED"/>
    <property type="match status" value="1"/>
</dbReference>
<protein>
    <recommendedName>
        <fullName evidence="3">NmrA-like domain-containing protein</fullName>
    </recommendedName>
</protein>
<dbReference type="SUPFAM" id="SSF51735">
    <property type="entry name" value="NAD(P)-binding Rossmann-fold domains"/>
    <property type="match status" value="1"/>
</dbReference>
<dbReference type="OrthoDB" id="9974981at2759"/>
<evidence type="ECO:0000313" key="4">
    <source>
        <dbReference type="EMBL" id="BCS30672.1"/>
    </source>
</evidence>
<accession>A0A7R8ATZ0</accession>
<dbReference type="Pfam" id="PF05368">
    <property type="entry name" value="NmrA"/>
    <property type="match status" value="1"/>
</dbReference>
<sequence>MSSVKVAVAGGSGAVGIPVIKELLAAGFLVTVLRRIGSDSSSNLPESSGLSIREVDYESIASLTGALQGHTVVVACFGVSAPIGSQDVLIDASIAAGVTRFFPAEFGTDTQNEKCIRLPVFANKIHTLNYLKEKAATNPSFTYTAVCPGFFIDWGLEGGFLVNPKAHSATVYDDGERLFSVTTLKTTAKAVVGIINRLEETKNRHVYIQDALVSQIKLIAIAKKLDGRDWDITPIKSSSAEFDAYAELKKENPDAQKSLFPLLNLSILGEGYGGDFSAHLDNKLLGIEGFSDNELEHLVRKYL</sequence>
<dbReference type="InterPro" id="IPR051609">
    <property type="entry name" value="NmrA/Isoflavone_reductase-like"/>
</dbReference>
<feature type="domain" description="NmrA-like" evidence="3">
    <location>
        <begin position="5"/>
        <end position="154"/>
    </location>
</feature>
<dbReference type="RefSeq" id="XP_041562858.1">
    <property type="nucleotide sequence ID" value="XM_041697315.1"/>
</dbReference>
<organism evidence="4 5">
    <name type="scientific">Aspergillus puulaauensis</name>
    <dbReference type="NCBI Taxonomy" id="1220207"/>
    <lineage>
        <taxon>Eukaryota</taxon>
        <taxon>Fungi</taxon>
        <taxon>Dikarya</taxon>
        <taxon>Ascomycota</taxon>
        <taxon>Pezizomycotina</taxon>
        <taxon>Eurotiomycetes</taxon>
        <taxon>Eurotiomycetidae</taxon>
        <taxon>Eurotiales</taxon>
        <taxon>Aspergillaceae</taxon>
        <taxon>Aspergillus</taxon>
    </lineage>
</organism>
<dbReference type="Proteomes" id="UP000654913">
    <property type="component" value="Chromosome 8"/>
</dbReference>
<name>A0A7R8ATZ0_9EURO</name>
<gene>
    <name evidence="4" type="ORF">APUU_80975A</name>
</gene>
<dbReference type="InterPro" id="IPR045312">
    <property type="entry name" value="PCBER-like"/>
</dbReference>
<evidence type="ECO:0000313" key="5">
    <source>
        <dbReference type="Proteomes" id="UP000654913"/>
    </source>
</evidence>
<proteinExistence type="predicted"/>
<dbReference type="InterPro" id="IPR008030">
    <property type="entry name" value="NmrA-like"/>
</dbReference>
<dbReference type="AlphaFoldDB" id="A0A7R8ATZ0"/>
<dbReference type="CDD" id="cd05259">
    <property type="entry name" value="PCBER_SDR_a"/>
    <property type="match status" value="1"/>
</dbReference>